<sequence>MLRAVFLILCATLFTQPAFAESARPETAKYVKAYSGQEGAQIWTLRIGPRADNEALVQIERVDHELDKRILRCKVQPTSDGGKSYSTKIDGKDYVLLRIKNGSGELYLPGTEARYVAYNDGLSQNGDAQAFLTSYLEQDVKK</sequence>
<dbReference type="RefSeq" id="WP_002434140.1">
    <property type="nucleotide sequence ID" value="NZ_BAFF01000002.1"/>
</dbReference>
<organism evidence="2 3">
    <name type="scientific">Atlantibacter hermannii NBRC 105704</name>
    <dbReference type="NCBI Taxonomy" id="1115512"/>
    <lineage>
        <taxon>Bacteria</taxon>
        <taxon>Pseudomonadati</taxon>
        <taxon>Pseudomonadota</taxon>
        <taxon>Gammaproteobacteria</taxon>
        <taxon>Enterobacterales</taxon>
        <taxon>Enterobacteriaceae</taxon>
        <taxon>Atlantibacter</taxon>
    </lineage>
</organism>
<dbReference type="GeneID" id="92826914"/>
<feature type="signal peptide" evidence="1">
    <location>
        <begin position="1"/>
        <end position="20"/>
    </location>
</feature>
<feature type="chain" id="PRO_5003598765" evidence="1">
    <location>
        <begin position="21"/>
        <end position="142"/>
    </location>
</feature>
<protein>
    <submittedName>
        <fullName evidence="2">Uncharacterized protein</fullName>
    </submittedName>
</protein>
<evidence type="ECO:0000313" key="3">
    <source>
        <dbReference type="Proteomes" id="UP000010297"/>
    </source>
</evidence>
<dbReference type="eggNOG" id="ENOG50319CV">
    <property type="taxonomic scope" value="Bacteria"/>
</dbReference>
<comment type="caution">
    <text evidence="2">The sequence shown here is derived from an EMBL/GenBank/DDBJ whole genome shotgun (WGS) entry which is preliminary data.</text>
</comment>
<name>H5UZC5_ATLHE</name>
<evidence type="ECO:0000313" key="2">
    <source>
        <dbReference type="EMBL" id="GAB51083.1"/>
    </source>
</evidence>
<keyword evidence="1" id="KW-0732">Signal</keyword>
<dbReference type="EMBL" id="BAFF01000002">
    <property type="protein sequence ID" value="GAB51083.1"/>
    <property type="molecule type" value="Genomic_DNA"/>
</dbReference>
<dbReference type="Proteomes" id="UP000010297">
    <property type="component" value="Unassembled WGS sequence"/>
</dbReference>
<evidence type="ECO:0000256" key="1">
    <source>
        <dbReference type="SAM" id="SignalP"/>
    </source>
</evidence>
<dbReference type="AlphaFoldDB" id="H5UZC5"/>
<gene>
    <name evidence="2" type="ORF">EH105704_02_01120</name>
</gene>
<reference evidence="2 3" key="1">
    <citation type="submission" date="2012-02" db="EMBL/GenBank/DDBJ databases">
        <title>Whole genome shotgun sequence of Escherichia hermannii NBRC 105704.</title>
        <authorList>
            <person name="Yoshida I."/>
            <person name="Hosoyama A."/>
            <person name="Tsuchikane K."/>
            <person name="Katsumata H."/>
            <person name="Yamazaki S."/>
            <person name="Fujita N."/>
        </authorList>
    </citation>
    <scope>NUCLEOTIDE SEQUENCE [LARGE SCALE GENOMIC DNA]</scope>
    <source>
        <strain evidence="2 3">NBRC 105704</strain>
    </source>
</reference>
<keyword evidence="3" id="KW-1185">Reference proteome</keyword>
<accession>H5UZC5</accession>
<proteinExistence type="predicted"/>